<accession>A0ACC2P322</accession>
<protein>
    <submittedName>
        <fullName evidence="1">Uncharacterized protein</fullName>
    </submittedName>
</protein>
<proteinExistence type="predicted"/>
<dbReference type="EMBL" id="CM056742">
    <property type="protein sequence ID" value="KAJ8676924.1"/>
    <property type="molecule type" value="Genomic_DNA"/>
</dbReference>
<evidence type="ECO:0000313" key="1">
    <source>
        <dbReference type="EMBL" id="KAJ8676924.1"/>
    </source>
</evidence>
<reference evidence="1" key="1">
    <citation type="submission" date="2023-04" db="EMBL/GenBank/DDBJ databases">
        <title>A chromosome-level genome assembly of the parasitoid wasp Eretmocerus hayati.</title>
        <authorList>
            <person name="Zhong Y."/>
            <person name="Liu S."/>
            <person name="Liu Y."/>
        </authorList>
    </citation>
    <scope>NUCLEOTIDE SEQUENCE</scope>
    <source>
        <strain evidence="1">ZJU_SS_LIU_2023</strain>
    </source>
</reference>
<dbReference type="Proteomes" id="UP001239111">
    <property type="component" value="Chromosome 2"/>
</dbReference>
<name>A0ACC2P322_9HYME</name>
<keyword evidence="2" id="KW-1185">Reference proteome</keyword>
<sequence>MDQWDKRAAELGRMTVVELKELLFRKGAKRTGKKADLVQRIVDYEKYLNFGRDPEPDNHKGQRIISPSMNEYKDPHGGCPLPSFRAESLQVFLEKYDKRPDEAIEMYQRGYLMSIRFAVVGLRYFIKGRCRASRKKHVEYESDACFSTQGEIEGSSCECAVGWNTIANGCSTMLASGFNTTMPMEMIIPPANMYGVVKDHSYRIGSIETDLLRNLKLLDVSHEQIIDIENETRGQANNPRWKWNRSSRLPASKFHRICNVTDEGAGKLVDSLLNPKLIYSKPTSHGIMYESKAVDEYNSLYYDGLMDLKECGLFVMKEYPHICGTPDRLAWLLNVLEVKCPYTAKDSLIHENIVPYLGRDEDGYLKLKKKTPILLSNPRADDGDRDNDFIDEMLVKLNRFYEKHFKPVILKKYIYENTEKFI</sequence>
<organism evidence="1 2">
    <name type="scientific">Eretmocerus hayati</name>
    <dbReference type="NCBI Taxonomy" id="131215"/>
    <lineage>
        <taxon>Eukaryota</taxon>
        <taxon>Metazoa</taxon>
        <taxon>Ecdysozoa</taxon>
        <taxon>Arthropoda</taxon>
        <taxon>Hexapoda</taxon>
        <taxon>Insecta</taxon>
        <taxon>Pterygota</taxon>
        <taxon>Neoptera</taxon>
        <taxon>Endopterygota</taxon>
        <taxon>Hymenoptera</taxon>
        <taxon>Apocrita</taxon>
        <taxon>Proctotrupomorpha</taxon>
        <taxon>Chalcidoidea</taxon>
        <taxon>Aphelinidae</taxon>
        <taxon>Aphelininae</taxon>
        <taxon>Eretmocerus</taxon>
    </lineage>
</organism>
<comment type="caution">
    <text evidence="1">The sequence shown here is derived from an EMBL/GenBank/DDBJ whole genome shotgun (WGS) entry which is preliminary data.</text>
</comment>
<evidence type="ECO:0000313" key="2">
    <source>
        <dbReference type="Proteomes" id="UP001239111"/>
    </source>
</evidence>
<gene>
    <name evidence="1" type="ORF">QAD02_012711</name>
</gene>